<organism evidence="2">
    <name type="scientific">Pithovirus LCDPAC01</name>
    <dbReference type="NCBI Taxonomy" id="2506600"/>
    <lineage>
        <taxon>Viruses</taxon>
        <taxon>Pithoviruses</taxon>
    </lineage>
</organism>
<gene>
    <name evidence="2" type="ORF">LCDPAC01_01530</name>
</gene>
<evidence type="ECO:0008006" key="3">
    <source>
        <dbReference type="Google" id="ProtNLM"/>
    </source>
</evidence>
<keyword evidence="1" id="KW-0812">Transmembrane</keyword>
<proteinExistence type="predicted"/>
<name>A0A481YPE8_9VIRU</name>
<keyword evidence="1" id="KW-1133">Transmembrane helix</keyword>
<reference evidence="2" key="1">
    <citation type="journal article" date="2019" name="MBio">
        <title>Virus Genomes from Deep Sea Sediments Expand the Ocean Megavirome and Support Independent Origins of Viral Gigantism.</title>
        <authorList>
            <person name="Backstrom D."/>
            <person name="Yutin N."/>
            <person name="Jorgensen S.L."/>
            <person name="Dharamshi J."/>
            <person name="Homa F."/>
            <person name="Zaremba-Niedwiedzka K."/>
            <person name="Spang A."/>
            <person name="Wolf Y.I."/>
            <person name="Koonin E.V."/>
            <person name="Ettema T.J."/>
        </authorList>
    </citation>
    <scope>NUCLEOTIDE SEQUENCE</scope>
</reference>
<evidence type="ECO:0000256" key="1">
    <source>
        <dbReference type="SAM" id="Phobius"/>
    </source>
</evidence>
<accession>A0A481YPE8</accession>
<evidence type="ECO:0000313" key="2">
    <source>
        <dbReference type="EMBL" id="QBK84672.1"/>
    </source>
</evidence>
<keyword evidence="1" id="KW-0472">Membrane</keyword>
<feature type="transmembrane region" description="Helical" evidence="1">
    <location>
        <begin position="29"/>
        <end position="47"/>
    </location>
</feature>
<dbReference type="EMBL" id="MK500284">
    <property type="protein sequence ID" value="QBK84672.1"/>
    <property type="molecule type" value="Genomic_DNA"/>
</dbReference>
<protein>
    <recommendedName>
        <fullName evidence="3">Transmembrane protein</fullName>
    </recommendedName>
</protein>
<sequence length="66" mass="7455">MFLIFAMTGCGIIYGLAIGNRTNKYIEIVPVWFSIGFGHLLALRYGYLSSKMTKFKKHAFGIMTES</sequence>